<evidence type="ECO:0000256" key="2">
    <source>
        <dbReference type="SAM" id="Phobius"/>
    </source>
</evidence>
<dbReference type="Proteomes" id="UP001183643">
    <property type="component" value="Unassembled WGS sequence"/>
</dbReference>
<protein>
    <recommendedName>
        <fullName evidence="3">DUF4352 domain-containing protein</fullName>
    </recommendedName>
</protein>
<feature type="domain" description="DUF4352" evidence="3">
    <location>
        <begin position="61"/>
        <end position="184"/>
    </location>
</feature>
<keyword evidence="2" id="KW-0472">Membrane</keyword>
<dbReference type="Gene3D" id="2.60.40.1240">
    <property type="match status" value="1"/>
</dbReference>
<organism evidence="4 5">
    <name type="scientific">Catenuloplanes atrovinosus</name>
    <dbReference type="NCBI Taxonomy" id="137266"/>
    <lineage>
        <taxon>Bacteria</taxon>
        <taxon>Bacillati</taxon>
        <taxon>Actinomycetota</taxon>
        <taxon>Actinomycetes</taxon>
        <taxon>Micromonosporales</taxon>
        <taxon>Micromonosporaceae</taxon>
        <taxon>Catenuloplanes</taxon>
    </lineage>
</organism>
<name>A0AAE4CE69_9ACTN</name>
<dbReference type="Pfam" id="PF11611">
    <property type="entry name" value="DUF4352"/>
    <property type="match status" value="1"/>
</dbReference>
<evidence type="ECO:0000313" key="4">
    <source>
        <dbReference type="EMBL" id="MDR7279764.1"/>
    </source>
</evidence>
<keyword evidence="2" id="KW-0812">Transmembrane</keyword>
<evidence type="ECO:0000313" key="5">
    <source>
        <dbReference type="Proteomes" id="UP001183643"/>
    </source>
</evidence>
<gene>
    <name evidence="4" type="ORF">J2S41_006542</name>
</gene>
<sequence>MSSDHAPPLIPFSSQGAKLALIVGLAAAVVSACCCLGAGLAAITWGHDLYRAALDRLPTAGLNQPVRDERTSFTVHALRCGILTIDGYLASQSATGQFCVVELSASNLGTRRVTISDAAQRAVLASGRVCTADTMAGVLANGERPVFPTELRPGRSVTGLIVFDIPHDAEIRRLELHESPSSGGVRVTPR</sequence>
<keyword evidence="5" id="KW-1185">Reference proteome</keyword>
<evidence type="ECO:0000259" key="3">
    <source>
        <dbReference type="Pfam" id="PF11611"/>
    </source>
</evidence>
<dbReference type="InterPro" id="IPR029051">
    <property type="entry name" value="DUF4352"/>
</dbReference>
<dbReference type="InterPro" id="IPR029050">
    <property type="entry name" value="Immunoprotect_excell_Ig-like"/>
</dbReference>
<feature type="transmembrane region" description="Helical" evidence="2">
    <location>
        <begin position="20"/>
        <end position="46"/>
    </location>
</feature>
<comment type="caution">
    <text evidence="4">The sequence shown here is derived from an EMBL/GenBank/DDBJ whole genome shotgun (WGS) entry which is preliminary data.</text>
</comment>
<dbReference type="EMBL" id="JAVDYB010000001">
    <property type="protein sequence ID" value="MDR7279764.1"/>
    <property type="molecule type" value="Genomic_DNA"/>
</dbReference>
<accession>A0AAE4CE69</accession>
<dbReference type="AlphaFoldDB" id="A0AAE4CE69"/>
<proteinExistence type="predicted"/>
<keyword evidence="1" id="KW-0732">Signal</keyword>
<keyword evidence="2" id="KW-1133">Transmembrane helix</keyword>
<evidence type="ECO:0000256" key="1">
    <source>
        <dbReference type="ARBA" id="ARBA00022729"/>
    </source>
</evidence>
<reference evidence="4" key="1">
    <citation type="submission" date="2023-07" db="EMBL/GenBank/DDBJ databases">
        <title>Sequencing the genomes of 1000 actinobacteria strains.</title>
        <authorList>
            <person name="Klenk H.-P."/>
        </authorList>
    </citation>
    <scope>NUCLEOTIDE SEQUENCE</scope>
    <source>
        <strain evidence="4">DSM 44707</strain>
    </source>
</reference>
<dbReference type="RefSeq" id="WP_310373769.1">
    <property type="nucleotide sequence ID" value="NZ_JAVDYB010000001.1"/>
</dbReference>